<evidence type="ECO:0000259" key="8">
    <source>
        <dbReference type="PROSITE" id="PS50066"/>
    </source>
</evidence>
<dbReference type="PANTHER" id="PTHR11439:SF491">
    <property type="entry name" value="INTEGRASE CATALYTIC DOMAIN-CONTAINING PROTEIN"/>
    <property type="match status" value="1"/>
</dbReference>
<keyword evidence="5" id="KW-0539">Nucleus</keyword>
<dbReference type="Pfam" id="PF22936">
    <property type="entry name" value="Pol_BBD"/>
    <property type="match status" value="1"/>
</dbReference>
<feature type="region of interest" description="Disordered" evidence="7">
    <location>
        <begin position="190"/>
        <end position="224"/>
    </location>
</feature>
<evidence type="ECO:0000256" key="5">
    <source>
        <dbReference type="ARBA" id="ARBA00023242"/>
    </source>
</evidence>
<dbReference type="InterPro" id="IPR036879">
    <property type="entry name" value="TF_MADSbox_sf"/>
</dbReference>
<dbReference type="PROSITE" id="PS51297">
    <property type="entry name" value="K_BOX"/>
    <property type="match status" value="1"/>
</dbReference>
<dbReference type="PROSITE" id="PS50066">
    <property type="entry name" value="MADS_BOX_2"/>
    <property type="match status" value="1"/>
</dbReference>
<dbReference type="InterPro" id="IPR057670">
    <property type="entry name" value="SH3_retrovirus"/>
</dbReference>
<reference evidence="10" key="1">
    <citation type="journal article" date="2019" name="Sci. Rep.">
        <title>Draft genome of Tanacetum cinerariifolium, the natural source of mosquito coil.</title>
        <authorList>
            <person name="Yamashiro T."/>
            <person name="Shiraishi A."/>
            <person name="Satake H."/>
            <person name="Nakayama K."/>
        </authorList>
    </citation>
    <scope>NUCLEOTIDE SEQUENCE</scope>
</reference>
<dbReference type="GO" id="GO:0046983">
    <property type="term" value="F:protein dimerization activity"/>
    <property type="evidence" value="ECO:0007669"/>
    <property type="project" value="InterPro"/>
</dbReference>
<feature type="coiled-coil region" evidence="6">
    <location>
        <begin position="875"/>
        <end position="938"/>
    </location>
</feature>
<evidence type="ECO:0000256" key="2">
    <source>
        <dbReference type="ARBA" id="ARBA00023015"/>
    </source>
</evidence>
<dbReference type="Pfam" id="PF00319">
    <property type="entry name" value="SRF-TF"/>
    <property type="match status" value="1"/>
</dbReference>
<protein>
    <submittedName>
        <fullName evidence="10">Gag-Pol polyprotein</fullName>
    </submittedName>
</protein>
<dbReference type="EMBL" id="BKCJ010064530">
    <property type="protein sequence ID" value="GEW58156.1"/>
    <property type="molecule type" value="Genomic_DNA"/>
</dbReference>
<dbReference type="InterPro" id="IPR002487">
    <property type="entry name" value="TF_Kbox"/>
</dbReference>
<evidence type="ECO:0000313" key="10">
    <source>
        <dbReference type="EMBL" id="GEW58156.1"/>
    </source>
</evidence>
<dbReference type="Pfam" id="PF01486">
    <property type="entry name" value="K-box"/>
    <property type="match status" value="1"/>
</dbReference>
<dbReference type="SMART" id="SM00432">
    <property type="entry name" value="MADS"/>
    <property type="match status" value="1"/>
</dbReference>
<evidence type="ECO:0000256" key="4">
    <source>
        <dbReference type="ARBA" id="ARBA00023163"/>
    </source>
</evidence>
<dbReference type="InterPro" id="IPR054722">
    <property type="entry name" value="PolX-like_BBD"/>
</dbReference>
<proteinExistence type="predicted"/>
<dbReference type="Gene3D" id="3.40.1810.10">
    <property type="entry name" value="Transcription factor, MADS-box"/>
    <property type="match status" value="1"/>
</dbReference>
<feature type="non-terminal residue" evidence="10">
    <location>
        <position position="1"/>
    </location>
</feature>
<dbReference type="SUPFAM" id="SSF55455">
    <property type="entry name" value="SRF-like"/>
    <property type="match status" value="1"/>
</dbReference>
<evidence type="ECO:0000256" key="7">
    <source>
        <dbReference type="SAM" id="MobiDB-lite"/>
    </source>
</evidence>
<dbReference type="GO" id="GO:0003700">
    <property type="term" value="F:DNA-binding transcription factor activity"/>
    <property type="evidence" value="ECO:0007669"/>
    <property type="project" value="InterPro"/>
</dbReference>
<evidence type="ECO:0000256" key="1">
    <source>
        <dbReference type="ARBA" id="ARBA00004123"/>
    </source>
</evidence>
<evidence type="ECO:0000256" key="3">
    <source>
        <dbReference type="ARBA" id="ARBA00023125"/>
    </source>
</evidence>
<feature type="domain" description="MADS-box" evidence="8">
    <location>
        <begin position="1"/>
        <end position="40"/>
    </location>
</feature>
<feature type="domain" description="K-box" evidence="9">
    <location>
        <begin position="835"/>
        <end position="934"/>
    </location>
</feature>
<evidence type="ECO:0000259" key="9">
    <source>
        <dbReference type="PROSITE" id="PS51297"/>
    </source>
</evidence>
<sequence length="1407" mass="161243">SKRSRGLLKKAKELAVLCDAEVGLVIFSSTGRLHEYASSSYNLECNMQNNLSYAKVMDDVKSQVAALLQSGVTFLNKWYQELRKDKCLAAIGERPVEVMDDSKWDEIDGNAIANLHLSLADGVLLSIEEKKIAKKIWDHLARFNILSDYLVFDDVAVAILKEENRRNNRKKRQTSSRQVEALVVTRGRSMEYGSSESHNHDKSKTGKKKNFGGEEREGNVASTSEDGNALCCKAAIANESMKRFADVWLFDTGATFHMTARREWFHQYKPISGGGSMYTCNDHELKILGIGSIMLKYHDGTVRTVQDVRHVEGLKRIYFLWDNWMILVLKGEIIEEAEASVASHSQSHRVVVTWHQKLGHMSEQGMKILVKRKLLPGLTKSGRLDEHNLVRKRKSNVATASLGKLFWTKAVNTACYVVNRTPSSAFELKKPIKIWTGKPVNYSGLHIFRSPVYLMYNTQETVKLDPKSSKCLFLGYADEVKGYHLWDRTAYKVVINRDVVLIEDKIQENKEGDSTTRETTSIQIEKEFQANDSFEVAPQHEMNETNESQAPTIRTLNRERRRPGWHSDYVIKSNIAYCLLTEEGEISTLQEALNNPNASFWKEAMRRNVGIRDLILSSGPNKDRINKLKAQLAREFEMKDLGPTNKILGMKIHRDRVSGKIGFYQPRFLLIGKFNVRDDLNKTKHCTCSGSNLNVKGYVDSDYASDLDESKSTTGYVFTLFGRIVSWVSKLQSVVAMSTTEAEYVAADQANKEAIWNPAFHSKTKHKRVQYHFVREKVEEGTVDMQKIHTDDNVVDYLTKVINCDKFIWCMRHSENESYNYNLECNLQNNLDYAKVMDDVKSQVLARRSNSIMASTSKLATKPQLSGQELNGLNAENLQNLENQLETSLKRVRKNKEQILNDVLKELHRKKSLIDQENKELHKNINLLHQQRAELQKKIYGSLSIDEVNRNTDASCSLSTDNNLNAPQLSQQPQNNDIPEEAMKLRNARKLNNRNRNVLLIERRTRDSLSKAAKKSSHETKLSIRNKLSKVDKPLEKGGSNDEILINRSTLLKELHDLSSIESLEIAQKAKIRWSIKGDENSKYFHGDYNNKRSQLTIRGFLLKESGSIKDQFINKFSSKKIEDLDSNITYDEIKRAVWNYGTNKSPGADGFSFDFFRIYWNTIDQDVVVAIIYFFLSGMFPRGSNSSFIALIPKCKYKKYKAMILKVDFEKAFDSVRWDYLDDVLKFFGFSDKCRGWINGCLKSARGDVMSRIISWDEVTSKLSSRRSPKIDIVREIYALSHQESHKQISVVAKMRHASLDFSYCRAPRGGVEEEQQLHLLSRTSDLLLPHMLDRWVWPLLRLDKLATLLNLSLRGLEIPSIICPLCSIIMETTSHIFFSCSLARQVRSKINRWWQLDDPDIHSYE</sequence>
<keyword evidence="3" id="KW-0238">DNA-binding</keyword>
<keyword evidence="6" id="KW-0175">Coiled coil</keyword>
<name>A0A699GX83_TANCI</name>
<dbReference type="PANTHER" id="PTHR11439">
    <property type="entry name" value="GAG-POL-RELATED RETROTRANSPOSON"/>
    <property type="match status" value="1"/>
</dbReference>
<dbReference type="InterPro" id="IPR002100">
    <property type="entry name" value="TF_MADSbox"/>
</dbReference>
<comment type="subcellular location">
    <subcellularLocation>
        <location evidence="1">Nucleus</location>
    </subcellularLocation>
</comment>
<organism evidence="10">
    <name type="scientific">Tanacetum cinerariifolium</name>
    <name type="common">Dalmatian daisy</name>
    <name type="synonym">Chrysanthemum cinerariifolium</name>
    <dbReference type="NCBI Taxonomy" id="118510"/>
    <lineage>
        <taxon>Eukaryota</taxon>
        <taxon>Viridiplantae</taxon>
        <taxon>Streptophyta</taxon>
        <taxon>Embryophyta</taxon>
        <taxon>Tracheophyta</taxon>
        <taxon>Spermatophyta</taxon>
        <taxon>Magnoliopsida</taxon>
        <taxon>eudicotyledons</taxon>
        <taxon>Gunneridae</taxon>
        <taxon>Pentapetalae</taxon>
        <taxon>asterids</taxon>
        <taxon>campanulids</taxon>
        <taxon>Asterales</taxon>
        <taxon>Asteraceae</taxon>
        <taxon>Asteroideae</taxon>
        <taxon>Anthemideae</taxon>
        <taxon>Anthemidinae</taxon>
        <taxon>Tanacetum</taxon>
    </lineage>
</organism>
<dbReference type="GO" id="GO:0005634">
    <property type="term" value="C:nucleus"/>
    <property type="evidence" value="ECO:0007669"/>
    <property type="project" value="UniProtKB-SubCell"/>
</dbReference>
<gene>
    <name evidence="10" type="ORF">Tci_230132</name>
</gene>
<dbReference type="PRINTS" id="PR00404">
    <property type="entry name" value="MADSDOMAIN"/>
</dbReference>
<dbReference type="GO" id="GO:0003677">
    <property type="term" value="F:DNA binding"/>
    <property type="evidence" value="ECO:0007669"/>
    <property type="project" value="UniProtKB-KW"/>
</dbReference>
<accession>A0A699GX83</accession>
<dbReference type="CDD" id="cd09272">
    <property type="entry name" value="RNase_HI_RT_Ty1"/>
    <property type="match status" value="1"/>
</dbReference>
<comment type="caution">
    <text evidence="10">The sequence shown here is derived from an EMBL/GenBank/DDBJ whole genome shotgun (WGS) entry which is preliminary data.</text>
</comment>
<dbReference type="Pfam" id="PF13976">
    <property type="entry name" value="gag_pre-integrs"/>
    <property type="match status" value="1"/>
</dbReference>
<dbReference type="InterPro" id="IPR025724">
    <property type="entry name" value="GAG-pre-integrase_dom"/>
</dbReference>
<keyword evidence="4" id="KW-0804">Transcription</keyword>
<evidence type="ECO:0000256" key="6">
    <source>
        <dbReference type="SAM" id="Coils"/>
    </source>
</evidence>
<keyword evidence="2" id="KW-0805">Transcription regulation</keyword>
<dbReference type="Pfam" id="PF25597">
    <property type="entry name" value="SH3_retrovirus"/>
    <property type="match status" value="1"/>
</dbReference>